<dbReference type="STRING" id="1077947.SAMN05216227_102041"/>
<gene>
    <name evidence="1" type="ORF">SAMN05216227_102041</name>
</gene>
<organism evidence="1 2">
    <name type="scientific">Pseudorhodobacter antarcticus</name>
    <dbReference type="NCBI Taxonomy" id="1077947"/>
    <lineage>
        <taxon>Bacteria</taxon>
        <taxon>Pseudomonadati</taxon>
        <taxon>Pseudomonadota</taxon>
        <taxon>Alphaproteobacteria</taxon>
        <taxon>Rhodobacterales</taxon>
        <taxon>Paracoccaceae</taxon>
        <taxon>Pseudorhodobacter</taxon>
    </lineage>
</organism>
<evidence type="ECO:0000313" key="2">
    <source>
        <dbReference type="Proteomes" id="UP000183002"/>
    </source>
</evidence>
<dbReference type="AlphaFoldDB" id="A0A1H8IJC2"/>
<evidence type="ECO:0008006" key="3">
    <source>
        <dbReference type="Google" id="ProtNLM"/>
    </source>
</evidence>
<dbReference type="EMBL" id="FOCO01000020">
    <property type="protein sequence ID" value="SEN67798.1"/>
    <property type="molecule type" value="Genomic_DNA"/>
</dbReference>
<name>A0A1H8IJC2_9RHOB</name>
<dbReference type="RefSeq" id="WP_139194018.1">
    <property type="nucleotide sequence ID" value="NZ_FOCO01000020.1"/>
</dbReference>
<dbReference type="Proteomes" id="UP000183002">
    <property type="component" value="Unassembled WGS sequence"/>
</dbReference>
<evidence type="ECO:0000313" key="1">
    <source>
        <dbReference type="EMBL" id="SEN67798.1"/>
    </source>
</evidence>
<proteinExistence type="predicted"/>
<accession>A0A1H8IJC2</accession>
<reference evidence="1 2" key="1">
    <citation type="submission" date="2016-10" db="EMBL/GenBank/DDBJ databases">
        <authorList>
            <person name="de Groot N.N."/>
        </authorList>
    </citation>
    <scope>NUCLEOTIDE SEQUENCE [LARGE SCALE GENOMIC DNA]</scope>
    <source>
        <strain evidence="1 2">CGMCC 1.10836</strain>
    </source>
</reference>
<keyword evidence="2" id="KW-1185">Reference proteome</keyword>
<protein>
    <recommendedName>
        <fullName evidence="3">Internal virion protein</fullName>
    </recommendedName>
</protein>
<sequence>MDNEQDKLFPPMQDTQFSRAAAEKRKQGMQDGAVGDIVNGFKETAAYAAHTIIKDEAVPLAMDMSGVENPADIPVVAAIAGMGLSLLGFRGGEKDYDKDEKFDELTKGIPYEFQDEILENDNFSAALRSRERIKTDLKRAERVGNQNSALGVIVGGLVDVDLPMTVMSGGAFASAKVARTALKASKAIGLSPRAAGRLAGTAMGINAGAQAGALVGAANSYMRETQGWEEAVNMAFGAAALGGMMGTAFSGAGGITKKVATEEVMARTRPDFRAAQEEFHSNIRTDHPAHKQDLDVESMIDTADNIAPEMMDSTKQSAEDYAIAYAQTATPDGSTVGAASIKPPVQPTGLVDPLMSITPTSDAIHKATRDWRDQSGWGAQKQAEDTEWFARVATSKLGSFTTQNFTELYQSKAATANYLAGTIFESASGLGRGRATAAILMENYTKRVQSHLAREVESATTSFAREAGETWKGTGYGASNKAKVAFNREVMLEMNDRLHGRQSKGRSIHVLRAADQYDKAGAEGVTIGKGREGQTAMDGFEDIEVRSGYTPYAHNGAAIHAAEVSGRTTRKDIIAAYTSAYRAAGMSNRKDAGAVAKAVIQRALAREGDVDVSLVSLLSGDGKQWLEESLEKSGMPAPERQALMDRLIGKQGEKSKEGFAKRRNDIDLNTPIRTTDGSELKIVDLLDNDMHKTWQRYSRRLAGSAALSRFGITNRAQRKDFITALQAEQRALGEVPIEAGKLEAMFSHFNGGPIAGYFGGAKNEGVGDLLATVKRLTNIALLEKLGITQLAETGVQMAQNGISNWVVRGPMAIFDKELRAGNRRLLDDMAYFTGQIGDDHRHFAQWLDLDDVTDRDSATWLKGVSKLTSNAQWVQGYTSLFNSVRSHQQTTAALGVADKVMRTIKESVDKGEPIPEATLFRMQMDLGFGYKDDINTVIMLIQDGTIEFNTTAKGNVFVNKLNMDKWDVATAENFGASITRNVNQLVQKSMAGEQDAWMHTQWGSVVTHLKTFPLQAVQKQVLRNARHMDMQNITNVMYGMATAAVAVMVRDTLDGRERSTTDLAKSAFNYSNMTGFIPMVLDPVLTMVGLEDMRFNRYGPYTDLTPPMIKVLNDQRRIPGAIIDTVMGNADWYDKQALKSLPFAGTIGISRAFD</sequence>